<feature type="compositionally biased region" description="Polar residues" evidence="7">
    <location>
        <begin position="141"/>
        <end position="150"/>
    </location>
</feature>
<feature type="compositionally biased region" description="Low complexity" evidence="7">
    <location>
        <begin position="304"/>
        <end position="322"/>
    </location>
</feature>
<dbReference type="Proteomes" id="UP000694569">
    <property type="component" value="Unplaced"/>
</dbReference>
<feature type="compositionally biased region" description="Basic and acidic residues" evidence="7">
    <location>
        <begin position="1043"/>
        <end position="1054"/>
    </location>
</feature>
<feature type="compositionally biased region" description="Basic and acidic residues" evidence="7">
    <location>
        <begin position="385"/>
        <end position="394"/>
    </location>
</feature>
<dbReference type="PANTHER" id="PTHR18939">
    <property type="entry name" value="RIBOSOME BINDING PROTEIN-1"/>
    <property type="match status" value="1"/>
</dbReference>
<feature type="compositionally biased region" description="Basic and acidic residues" evidence="7">
    <location>
        <begin position="64"/>
        <end position="80"/>
    </location>
</feature>
<dbReference type="GO" id="GO:0015031">
    <property type="term" value="P:protein transport"/>
    <property type="evidence" value="ECO:0007669"/>
    <property type="project" value="InterPro"/>
</dbReference>
<feature type="domain" description="Ribosome receptor lysine/proline rich" evidence="9">
    <location>
        <begin position="33"/>
        <end position="176"/>
    </location>
</feature>
<feature type="region of interest" description="Disordered" evidence="7">
    <location>
        <begin position="659"/>
        <end position="685"/>
    </location>
</feature>
<evidence type="ECO:0000256" key="5">
    <source>
        <dbReference type="ARBA" id="ARBA00023136"/>
    </source>
</evidence>
<evidence type="ECO:0000256" key="1">
    <source>
        <dbReference type="ARBA" id="ARBA00004389"/>
    </source>
</evidence>
<feature type="region of interest" description="Disordered" evidence="7">
    <location>
        <begin position="1143"/>
        <end position="1166"/>
    </location>
</feature>
<evidence type="ECO:0000256" key="7">
    <source>
        <dbReference type="SAM" id="MobiDB-lite"/>
    </source>
</evidence>
<evidence type="ECO:0000256" key="4">
    <source>
        <dbReference type="ARBA" id="ARBA00022989"/>
    </source>
</evidence>
<dbReference type="GeneTree" id="ENSGT00940000158015"/>
<evidence type="ECO:0000313" key="11">
    <source>
        <dbReference type="Proteomes" id="UP000694569"/>
    </source>
</evidence>
<dbReference type="InterPro" id="IPR040248">
    <property type="entry name" value="RRBP1"/>
</dbReference>
<feature type="compositionally biased region" description="Basic and acidic residues" evidence="7">
    <location>
        <begin position="1100"/>
        <end position="1113"/>
    </location>
</feature>
<keyword evidence="2 8" id="KW-0812">Transmembrane</keyword>
<dbReference type="Gene3D" id="1.20.5.340">
    <property type="match status" value="1"/>
</dbReference>
<feature type="transmembrane region" description="Helical" evidence="8">
    <location>
        <begin position="12"/>
        <end position="33"/>
    </location>
</feature>
<reference evidence="10" key="1">
    <citation type="submission" date="2025-08" db="UniProtKB">
        <authorList>
            <consortium name="Ensembl"/>
        </authorList>
    </citation>
    <scope>IDENTIFICATION</scope>
</reference>
<evidence type="ECO:0000256" key="3">
    <source>
        <dbReference type="ARBA" id="ARBA00022824"/>
    </source>
</evidence>
<feature type="compositionally biased region" description="Basic and acidic residues" evidence="7">
    <location>
        <begin position="673"/>
        <end position="683"/>
    </location>
</feature>
<comment type="subcellular location">
    <subcellularLocation>
        <location evidence="1">Endoplasmic reticulum membrane</location>
        <topology evidence="1">Single-pass membrane protein</topology>
    </subcellularLocation>
</comment>
<keyword evidence="3" id="KW-0256">Endoplasmic reticulum</keyword>
<dbReference type="Pfam" id="PF05104">
    <property type="entry name" value="Rib_recp_KP_reg"/>
    <property type="match status" value="1"/>
</dbReference>
<dbReference type="InterPro" id="IPR007794">
    <property type="entry name" value="Rib_rcpt_KP"/>
</dbReference>
<keyword evidence="11" id="KW-1185">Reference proteome</keyword>
<proteinExistence type="predicted"/>
<dbReference type="Gene3D" id="1.10.287.1490">
    <property type="match status" value="1"/>
</dbReference>
<protein>
    <submittedName>
        <fullName evidence="10">Ribosome binding protein 1</fullName>
    </submittedName>
</protein>
<dbReference type="AlphaFoldDB" id="A0A8C5MKC4"/>
<feature type="compositionally biased region" description="Basic and acidic residues" evidence="7">
    <location>
        <begin position="124"/>
        <end position="133"/>
    </location>
</feature>
<sequence length="1166" mass="130966">MDLYDPQTVGVVVFGSFMVVSAICIFLVSTFSMKETSYEEALAKQRREQEKNQPPRVDKKKKEKAPEKKGKAKKKDEKPNGKLPEYEDYIEQEHTEPERVVVANKVPVRQVPVTASVAPALEKAPTKEKKKADVPVIPTETPAQRKSASSPKEKKKNEVPVVAKAPERPAPPAKDKKKNEVPVPSTVIPAVGKVAPLAKDKKKTEVLVTPAVPKASEKSAPSKDKKKNEVTVAPAVAQASEKSAPSKDKKKNEAPVPNTVAPAVEKPAPAPKEKKKNELPVKPLVAQAPEKPAPAPKDKKKNEVPVSPVVAAPAPEKAASSPKAKKKKQEKKVDQSQSPAVAVTQSTVTKQAPVPKEVPVMAVPPVGSKPSPPVTNSLPPKKLEAVINHDDAAPKKKNASKKKTETVINELDAAVYLPYKTLVSTLNSMVFSEGEAQKLIEILTEKNGIKQGTWHTATQKGDPVTALKKQLEEKEKQLSAEQEDAAAAKNKLRELNKELATEKSKVTGVESKLKGQIVSKEQEIVALQARMQATYQEHMKETQQLQGKIRNLQEEIENGPKAQLARLQQENSILRDALNQATSQTESKQNAELAKLRQECNKLSKELVEKSESLQQEEQRRKHLDVKISASEKQASQLQTLQQESEATFQKRLDEVNEELRKSQSSYKSLQTESEKSKEHQKSLTDLQTKLMSHEAESRQKTDDLNRLNKQLQDVTSENVQLNERIKSIESLLEAGQNKDTEADQQNQECRKIEIEQLQSSLQKSDEQVSALEKEITELKDTIEQQKTKNNDLREKNWQAMEALGKSEKTWEEKLNTENKIKENAEQQLKDFQSQTRETLLTLFPKVTVESQQSYSEWLQEFREKSSGILSQQTENTASTELLQKLKEAEEAHRMAQADCDQYRTILAETEGMLRDLQKSVEQEEQVWKVKLTETEEQLRKSETQVKSLEETVEKLTSEVQSTEQLKECISLMEAQLETQMNSASSECQSYSKEVESLQQLLSESQEHLDATKVEARKQSKELSLLRQQLHEIQSHVHEREAHAVEDHQTEQELKTPQSNHEVQPEEQNISNDLEEKAMLSLQQELEELNTSGESAAGTEEAHQLKERLDKEKKLTRDLGQAATKLLRLLKASQEQLAKEKEYNKLLKDQRHETEEDQEANSGTSV</sequence>
<feature type="compositionally biased region" description="Basic and acidic residues" evidence="7">
    <location>
        <begin position="1143"/>
        <end position="1154"/>
    </location>
</feature>
<gene>
    <name evidence="10" type="primary">RRBP1</name>
</gene>
<feature type="compositionally biased region" description="Basic and acidic residues" evidence="7">
    <location>
        <begin position="244"/>
        <end position="253"/>
    </location>
</feature>
<keyword evidence="4 8" id="KW-1133">Transmembrane helix</keyword>
<feature type="compositionally biased region" description="Basic and acidic residues" evidence="7">
    <location>
        <begin position="41"/>
        <end position="57"/>
    </location>
</feature>
<feature type="region of interest" description="Disordered" evidence="7">
    <location>
        <begin position="1088"/>
        <end position="1113"/>
    </location>
</feature>
<dbReference type="PANTHER" id="PTHR18939:SF4">
    <property type="entry name" value="RIBOSOME-BINDING PROTEIN 1"/>
    <property type="match status" value="1"/>
</dbReference>
<evidence type="ECO:0000256" key="6">
    <source>
        <dbReference type="SAM" id="Coils"/>
    </source>
</evidence>
<accession>A0A8C5MKC4</accession>
<feature type="region of interest" description="Disordered" evidence="7">
    <location>
        <begin position="385"/>
        <end position="404"/>
    </location>
</feature>
<keyword evidence="6" id="KW-0175">Coiled coil</keyword>
<dbReference type="Ensembl" id="ENSLLET00000013897.1">
    <property type="protein sequence ID" value="ENSLLEP00000013378.1"/>
    <property type="gene ID" value="ENSLLEG00000008455.1"/>
</dbReference>
<dbReference type="OrthoDB" id="6410656at2759"/>
<feature type="compositionally biased region" description="Basic and acidic residues" evidence="7">
    <location>
        <begin position="215"/>
        <end position="229"/>
    </location>
</feature>
<feature type="compositionally biased region" description="Polar residues" evidence="7">
    <location>
        <begin position="1055"/>
        <end position="1068"/>
    </location>
</feature>
<feature type="compositionally biased region" description="Polar residues" evidence="7">
    <location>
        <begin position="663"/>
        <end position="672"/>
    </location>
</feature>
<feature type="coiled-coil region" evidence="6">
    <location>
        <begin position="879"/>
        <end position="1029"/>
    </location>
</feature>
<evidence type="ECO:0000256" key="2">
    <source>
        <dbReference type="ARBA" id="ARBA00022692"/>
    </source>
</evidence>
<evidence type="ECO:0000256" key="8">
    <source>
        <dbReference type="SAM" id="Phobius"/>
    </source>
</evidence>
<feature type="region of interest" description="Disordered" evidence="7">
    <location>
        <begin position="1043"/>
        <end position="1068"/>
    </location>
</feature>
<feature type="region of interest" description="Disordered" evidence="7">
    <location>
        <begin position="38"/>
        <end position="380"/>
    </location>
</feature>
<evidence type="ECO:0000313" key="10">
    <source>
        <dbReference type="Ensembl" id="ENSLLEP00000013378.1"/>
    </source>
</evidence>
<name>A0A8C5MKC4_9ANUR</name>
<reference evidence="10" key="2">
    <citation type="submission" date="2025-09" db="UniProtKB">
        <authorList>
            <consortium name="Ensembl"/>
        </authorList>
    </citation>
    <scope>IDENTIFICATION</scope>
</reference>
<evidence type="ECO:0000259" key="9">
    <source>
        <dbReference type="Pfam" id="PF05104"/>
    </source>
</evidence>
<organism evidence="10 11">
    <name type="scientific">Leptobrachium leishanense</name>
    <name type="common">Leishan spiny toad</name>
    <dbReference type="NCBI Taxonomy" id="445787"/>
    <lineage>
        <taxon>Eukaryota</taxon>
        <taxon>Metazoa</taxon>
        <taxon>Chordata</taxon>
        <taxon>Craniata</taxon>
        <taxon>Vertebrata</taxon>
        <taxon>Euteleostomi</taxon>
        <taxon>Amphibia</taxon>
        <taxon>Batrachia</taxon>
        <taxon>Anura</taxon>
        <taxon>Pelobatoidea</taxon>
        <taxon>Megophryidae</taxon>
        <taxon>Leptobrachium</taxon>
    </lineage>
</organism>
<keyword evidence="5 8" id="KW-0472">Membrane</keyword>
<dbReference type="GO" id="GO:0005789">
    <property type="term" value="C:endoplasmic reticulum membrane"/>
    <property type="evidence" value="ECO:0007669"/>
    <property type="project" value="UniProtKB-SubCell"/>
</dbReference>